<dbReference type="CDD" id="cd00143">
    <property type="entry name" value="PP2Cc"/>
    <property type="match status" value="1"/>
</dbReference>
<dbReference type="Gene3D" id="3.60.40.10">
    <property type="entry name" value="PPM-type phosphatase domain"/>
    <property type="match status" value="1"/>
</dbReference>
<proteinExistence type="predicted"/>
<feature type="domain" description="PPM-type phosphatase" evidence="3">
    <location>
        <begin position="8"/>
        <end position="304"/>
    </location>
</feature>
<dbReference type="PROSITE" id="PS51746">
    <property type="entry name" value="PPM_2"/>
    <property type="match status" value="1"/>
</dbReference>
<evidence type="ECO:0000256" key="2">
    <source>
        <dbReference type="SAM" id="MobiDB-lite"/>
    </source>
</evidence>
<sequence>MSTHLTTLAGSATDVGAYRDNNEDSYSVAGTLSVVADGMGGHEAGEVASRLCARTLAYSQMFSRPGGMTEEEEAAYQREVAAEGEASNDSAEARGLLRRRRKNTSALNRQIMRTLEKLRDVIGEADEKIKDMLGQRAGTTVTGAWLTNIGDQYMWFIFNVGDSRTYRLVREEDVETDSTDISLSAGAIEGLHLEQVTVDHSEVQYLVDTGQITALEALTHPRRNVITRALGTGNYWEPDFWVIPAHEGDRLMMCSDGLSGELSHNYMARVLATVEHPQDAADVLQMAALRAGGRDNITVVVVDAITEETAQRNAEQLRALTETQQQNIVSRAEDFETKHTATVEQESYNDERRLKRGSIEAQ</sequence>
<dbReference type="GO" id="GO:0004722">
    <property type="term" value="F:protein serine/threonine phosphatase activity"/>
    <property type="evidence" value="ECO:0007669"/>
    <property type="project" value="InterPro"/>
</dbReference>
<name>A0A917ITK5_9MICC</name>
<gene>
    <name evidence="4" type="ORF">GCM10007359_14260</name>
</gene>
<dbReference type="SUPFAM" id="SSF81606">
    <property type="entry name" value="PP2C-like"/>
    <property type="match status" value="1"/>
</dbReference>
<dbReference type="AlphaFoldDB" id="A0A917ITK5"/>
<feature type="region of interest" description="Disordered" evidence="2">
    <location>
        <begin position="334"/>
        <end position="362"/>
    </location>
</feature>
<evidence type="ECO:0000259" key="3">
    <source>
        <dbReference type="PROSITE" id="PS51746"/>
    </source>
</evidence>
<dbReference type="InterPro" id="IPR015655">
    <property type="entry name" value="PP2C"/>
</dbReference>
<dbReference type="Pfam" id="PF13672">
    <property type="entry name" value="PP2C_2"/>
    <property type="match status" value="1"/>
</dbReference>
<evidence type="ECO:0000256" key="1">
    <source>
        <dbReference type="SAM" id="Coils"/>
    </source>
</evidence>
<feature type="region of interest" description="Disordered" evidence="2">
    <location>
        <begin position="78"/>
        <end position="99"/>
    </location>
</feature>
<dbReference type="InterPro" id="IPR036457">
    <property type="entry name" value="PPM-type-like_dom_sf"/>
</dbReference>
<dbReference type="Proteomes" id="UP000600171">
    <property type="component" value="Unassembled WGS sequence"/>
</dbReference>
<keyword evidence="1" id="KW-0175">Coiled coil</keyword>
<dbReference type="SMART" id="SM00331">
    <property type="entry name" value="PP2C_SIG"/>
    <property type="match status" value="1"/>
</dbReference>
<dbReference type="EMBL" id="BMDC01000002">
    <property type="protein sequence ID" value="GGH63222.1"/>
    <property type="molecule type" value="Genomic_DNA"/>
</dbReference>
<dbReference type="InterPro" id="IPR001932">
    <property type="entry name" value="PPM-type_phosphatase-like_dom"/>
</dbReference>
<dbReference type="SMART" id="SM00332">
    <property type="entry name" value="PP2Cc"/>
    <property type="match status" value="1"/>
</dbReference>
<feature type="coiled-coil region" evidence="1">
    <location>
        <begin position="108"/>
        <end position="135"/>
    </location>
</feature>
<accession>A0A917ITK5</accession>
<evidence type="ECO:0000313" key="5">
    <source>
        <dbReference type="Proteomes" id="UP000600171"/>
    </source>
</evidence>
<keyword evidence="5" id="KW-1185">Reference proteome</keyword>
<evidence type="ECO:0000313" key="4">
    <source>
        <dbReference type="EMBL" id="GGH63222.1"/>
    </source>
</evidence>
<protein>
    <submittedName>
        <fullName evidence="4">Serine/threonine protein phosphatase</fullName>
    </submittedName>
</protein>
<comment type="caution">
    <text evidence="4">The sequence shown here is derived from an EMBL/GenBank/DDBJ whole genome shotgun (WGS) entry which is preliminary data.</text>
</comment>
<dbReference type="PANTHER" id="PTHR47992">
    <property type="entry name" value="PROTEIN PHOSPHATASE"/>
    <property type="match status" value="1"/>
</dbReference>
<reference evidence="4 5" key="1">
    <citation type="journal article" date="2014" name="Int. J. Syst. Evol. Microbiol.">
        <title>Complete genome sequence of Corynebacterium casei LMG S-19264T (=DSM 44701T), isolated from a smear-ripened cheese.</title>
        <authorList>
            <consortium name="US DOE Joint Genome Institute (JGI-PGF)"/>
            <person name="Walter F."/>
            <person name="Albersmeier A."/>
            <person name="Kalinowski J."/>
            <person name="Ruckert C."/>
        </authorList>
    </citation>
    <scope>NUCLEOTIDE SEQUENCE [LARGE SCALE GENOMIC DNA]</scope>
    <source>
        <strain evidence="4 5">CCM 8669</strain>
    </source>
</reference>
<organism evidence="4 5">
    <name type="scientific">Rothia aerolata</name>
    <dbReference type="NCBI Taxonomy" id="1812262"/>
    <lineage>
        <taxon>Bacteria</taxon>
        <taxon>Bacillati</taxon>
        <taxon>Actinomycetota</taxon>
        <taxon>Actinomycetes</taxon>
        <taxon>Micrococcales</taxon>
        <taxon>Micrococcaceae</taxon>
        <taxon>Rothia</taxon>
    </lineage>
</organism>
<dbReference type="RefSeq" id="WP_188359679.1">
    <property type="nucleotide sequence ID" value="NZ_BMDC01000002.1"/>
</dbReference>